<evidence type="ECO:0000313" key="3">
    <source>
        <dbReference type="Proteomes" id="UP001472677"/>
    </source>
</evidence>
<dbReference type="EMBL" id="JBBPBM010000003">
    <property type="protein sequence ID" value="KAK8593545.1"/>
    <property type="molecule type" value="Genomic_DNA"/>
</dbReference>
<comment type="caution">
    <text evidence="2">The sequence shown here is derived from an EMBL/GenBank/DDBJ whole genome shotgun (WGS) entry which is preliminary data.</text>
</comment>
<dbReference type="Proteomes" id="UP001472677">
    <property type="component" value="Unassembled WGS sequence"/>
</dbReference>
<sequence>MSKVTDMMHDLINKAQSRDDSYISALVVVLEKHYSTGLDLLEGVDFATFLSPLHHDVNNLKAMLRAIYIGVKKTSSGTDGCSVYFEPTVSIL</sequence>
<dbReference type="PANTHER" id="PTHR43070:SF5">
    <property type="entry name" value="HOMOSERINE DEHYDROGENASE"/>
    <property type="match status" value="1"/>
</dbReference>
<keyword evidence="1" id="KW-0521">NADP</keyword>
<protein>
    <submittedName>
        <fullName evidence="2">Uncharacterized protein</fullName>
    </submittedName>
</protein>
<proteinExistence type="predicted"/>
<evidence type="ECO:0000256" key="1">
    <source>
        <dbReference type="ARBA" id="ARBA00022857"/>
    </source>
</evidence>
<keyword evidence="3" id="KW-1185">Reference proteome</keyword>
<evidence type="ECO:0000313" key="2">
    <source>
        <dbReference type="EMBL" id="KAK8593545.1"/>
    </source>
</evidence>
<dbReference type="PANTHER" id="PTHR43070">
    <property type="match status" value="1"/>
</dbReference>
<dbReference type="InterPro" id="IPR011147">
    <property type="entry name" value="Bifunc_Aspkin/hSer_DH"/>
</dbReference>
<name>A0ABR2G414_9ROSI</name>
<organism evidence="2 3">
    <name type="scientific">Hibiscus sabdariffa</name>
    <name type="common">roselle</name>
    <dbReference type="NCBI Taxonomy" id="183260"/>
    <lineage>
        <taxon>Eukaryota</taxon>
        <taxon>Viridiplantae</taxon>
        <taxon>Streptophyta</taxon>
        <taxon>Embryophyta</taxon>
        <taxon>Tracheophyta</taxon>
        <taxon>Spermatophyta</taxon>
        <taxon>Magnoliopsida</taxon>
        <taxon>eudicotyledons</taxon>
        <taxon>Gunneridae</taxon>
        <taxon>Pentapetalae</taxon>
        <taxon>rosids</taxon>
        <taxon>malvids</taxon>
        <taxon>Malvales</taxon>
        <taxon>Malvaceae</taxon>
        <taxon>Malvoideae</taxon>
        <taxon>Hibiscus</taxon>
    </lineage>
</organism>
<reference evidence="2 3" key="1">
    <citation type="journal article" date="2024" name="G3 (Bethesda)">
        <title>Genome assembly of Hibiscus sabdariffa L. provides insights into metabolisms of medicinal natural products.</title>
        <authorList>
            <person name="Kim T."/>
        </authorList>
    </citation>
    <scope>NUCLEOTIDE SEQUENCE [LARGE SCALE GENOMIC DNA]</scope>
    <source>
        <strain evidence="2">TK-2024</strain>
        <tissue evidence="2">Old leaves</tissue>
    </source>
</reference>
<accession>A0ABR2G414</accession>
<gene>
    <name evidence="2" type="ORF">V6N12_045625</name>
</gene>